<dbReference type="SMART" id="SM00360">
    <property type="entry name" value="RRM"/>
    <property type="match status" value="2"/>
</dbReference>
<dbReference type="ExpressionAtlas" id="A0A2K3CYH8">
    <property type="expression patterns" value="baseline"/>
</dbReference>
<organism evidence="6 7">
    <name type="scientific">Chlamydomonas reinhardtii</name>
    <name type="common">Chlamydomonas smithii</name>
    <dbReference type="NCBI Taxonomy" id="3055"/>
    <lineage>
        <taxon>Eukaryota</taxon>
        <taxon>Viridiplantae</taxon>
        <taxon>Chlorophyta</taxon>
        <taxon>core chlorophytes</taxon>
        <taxon>Chlorophyceae</taxon>
        <taxon>CS clade</taxon>
        <taxon>Chlamydomonadales</taxon>
        <taxon>Chlamydomonadaceae</taxon>
        <taxon>Chlamydomonas</taxon>
    </lineage>
</organism>
<dbReference type="KEGG" id="cre:CHLRE_14g628100v5"/>
<dbReference type="Proteomes" id="UP000006906">
    <property type="component" value="Chromosome 14"/>
</dbReference>
<dbReference type="InParanoid" id="A0A2K3CYH8"/>
<dbReference type="Gene3D" id="3.30.70.330">
    <property type="match status" value="2"/>
</dbReference>
<keyword evidence="7" id="KW-1185">Reference proteome</keyword>
<name>A0A2K3CYH8_CHLRE</name>
<feature type="region of interest" description="Disordered" evidence="4">
    <location>
        <begin position="225"/>
        <end position="285"/>
    </location>
</feature>
<evidence type="ECO:0000256" key="2">
    <source>
        <dbReference type="ARBA" id="ARBA00022884"/>
    </source>
</evidence>
<dbReference type="RefSeq" id="XP_042917001.1">
    <property type="nucleotide sequence ID" value="XM_043070328.1"/>
</dbReference>
<feature type="compositionally biased region" description="Gly residues" evidence="4">
    <location>
        <begin position="417"/>
        <end position="426"/>
    </location>
</feature>
<feature type="compositionally biased region" description="Pro residues" evidence="4">
    <location>
        <begin position="381"/>
        <end position="397"/>
    </location>
</feature>
<sequence length="546" mass="55758">MAEETANEHGFIETAPDGVPSVPKSTVLRLRGLPFSAGEDDVRQFFADFEVATVVIGKRAGRSTGEGYVQLDSVAAAADAIAKLHRQTLGHRYIEVFESTEADLATAKSLSVDRMRGFVIRCRGLPYTSTAQDVLNFFGADVPIVRGIEGVVFTYAPDGRPTGEAFVELQTEEAQREALKKHKESLGSRYIELFVSTKVDMIQAIQQNRMVLGYSNRKRWLQQQGINMGPHGGGPNGHHGGGGHMPGPHGGGGYGGGGGGHGSYGGGPHGGGGGARGGRHQQQHYGNMDDVTDMMAGFNMGGHVQMIGPGGQMLPPGTYQLEVTRDGKQRFNGGGGGGGYPGGGRGGRGGRGGPGGPYGGGRGGGMMMGGGRGMGQGYQSRPPPSGGVAPPMPPLPPAARQTAQVVPVAGGNAAGSSGAGGEGQGQGQQQQAAPGQQQQHQQQQQQYMPYEQQQWAQMVPPPPGGGGAGQPAPGLYGSAGGAGQQAPGIQGVAPGSYTLTNVMQVPGAAGGGGGYPGEYQQQQVHSLQGLDGGAAAAGLQATWGPR</sequence>
<dbReference type="GeneID" id="5718379"/>
<evidence type="ECO:0000256" key="4">
    <source>
        <dbReference type="SAM" id="MobiDB-lite"/>
    </source>
</evidence>
<dbReference type="SUPFAM" id="SSF54928">
    <property type="entry name" value="RNA-binding domain, RBD"/>
    <property type="match status" value="1"/>
</dbReference>
<dbReference type="InterPro" id="IPR012677">
    <property type="entry name" value="Nucleotide-bd_a/b_plait_sf"/>
</dbReference>
<evidence type="ECO:0000259" key="5">
    <source>
        <dbReference type="PROSITE" id="PS50102"/>
    </source>
</evidence>
<dbReference type="OMA" id="FTYAPDG"/>
<dbReference type="Gramene" id="PNW73332">
    <property type="protein sequence ID" value="PNW73332"/>
    <property type="gene ID" value="CHLRE_14g628100v5"/>
</dbReference>
<evidence type="ECO:0000256" key="3">
    <source>
        <dbReference type="PROSITE-ProRule" id="PRU00176"/>
    </source>
</evidence>
<feature type="compositionally biased region" description="Gly residues" evidence="4">
    <location>
        <begin position="230"/>
        <end position="276"/>
    </location>
</feature>
<feature type="region of interest" description="Disordered" evidence="4">
    <location>
        <begin position="327"/>
        <end position="487"/>
    </location>
</feature>
<evidence type="ECO:0000313" key="6">
    <source>
        <dbReference type="EMBL" id="PNW73332.1"/>
    </source>
</evidence>
<protein>
    <recommendedName>
        <fullName evidence="5">RRM domain-containing protein</fullName>
    </recommendedName>
</protein>
<dbReference type="PANTHER" id="PTHR13976">
    <property type="entry name" value="HETEROGENEOUS NUCLEAR RIBONUCLEOPROTEIN-RELATED"/>
    <property type="match status" value="1"/>
</dbReference>
<keyword evidence="2 3" id="KW-0694">RNA-binding</keyword>
<dbReference type="GO" id="GO:1990904">
    <property type="term" value="C:ribonucleoprotein complex"/>
    <property type="evidence" value="ECO:0000318"/>
    <property type="project" value="GO_Central"/>
</dbReference>
<evidence type="ECO:0000256" key="1">
    <source>
        <dbReference type="ARBA" id="ARBA00022737"/>
    </source>
</evidence>
<dbReference type="STRING" id="3055.A0A2K3CYH8"/>
<reference evidence="6 7" key="1">
    <citation type="journal article" date="2007" name="Science">
        <title>The Chlamydomonas genome reveals the evolution of key animal and plant functions.</title>
        <authorList>
            <person name="Merchant S.S."/>
            <person name="Prochnik S.E."/>
            <person name="Vallon O."/>
            <person name="Harris E.H."/>
            <person name="Karpowicz S.J."/>
            <person name="Witman G.B."/>
            <person name="Terry A."/>
            <person name="Salamov A."/>
            <person name="Fritz-Laylin L.K."/>
            <person name="Marechal-Drouard L."/>
            <person name="Marshall W.F."/>
            <person name="Qu L.H."/>
            <person name="Nelson D.R."/>
            <person name="Sanderfoot A.A."/>
            <person name="Spalding M.H."/>
            <person name="Kapitonov V.V."/>
            <person name="Ren Q."/>
            <person name="Ferris P."/>
            <person name="Lindquist E."/>
            <person name="Shapiro H."/>
            <person name="Lucas S.M."/>
            <person name="Grimwood J."/>
            <person name="Schmutz J."/>
            <person name="Cardol P."/>
            <person name="Cerutti H."/>
            <person name="Chanfreau G."/>
            <person name="Chen C.L."/>
            <person name="Cognat V."/>
            <person name="Croft M.T."/>
            <person name="Dent R."/>
            <person name="Dutcher S."/>
            <person name="Fernandez E."/>
            <person name="Fukuzawa H."/>
            <person name="Gonzalez-Ballester D."/>
            <person name="Gonzalez-Halphen D."/>
            <person name="Hallmann A."/>
            <person name="Hanikenne M."/>
            <person name="Hippler M."/>
            <person name="Inwood W."/>
            <person name="Jabbari K."/>
            <person name="Kalanon M."/>
            <person name="Kuras R."/>
            <person name="Lefebvre P.A."/>
            <person name="Lemaire S.D."/>
            <person name="Lobanov A.V."/>
            <person name="Lohr M."/>
            <person name="Manuell A."/>
            <person name="Meier I."/>
            <person name="Mets L."/>
            <person name="Mittag M."/>
            <person name="Mittelmeier T."/>
            <person name="Moroney J.V."/>
            <person name="Moseley J."/>
            <person name="Napoli C."/>
            <person name="Nedelcu A.M."/>
            <person name="Niyogi K."/>
            <person name="Novoselov S.V."/>
            <person name="Paulsen I.T."/>
            <person name="Pazour G."/>
            <person name="Purton S."/>
            <person name="Ral J.P."/>
            <person name="Riano-Pachon D.M."/>
            <person name="Riekhof W."/>
            <person name="Rymarquis L."/>
            <person name="Schroda M."/>
            <person name="Stern D."/>
            <person name="Umen J."/>
            <person name="Willows R."/>
            <person name="Wilson N."/>
            <person name="Zimmer S.L."/>
            <person name="Allmer J."/>
            <person name="Balk J."/>
            <person name="Bisova K."/>
            <person name="Chen C.J."/>
            <person name="Elias M."/>
            <person name="Gendler K."/>
            <person name="Hauser C."/>
            <person name="Lamb M.R."/>
            <person name="Ledford H."/>
            <person name="Long J.C."/>
            <person name="Minagawa J."/>
            <person name="Page M.D."/>
            <person name="Pan J."/>
            <person name="Pootakham W."/>
            <person name="Roje S."/>
            <person name="Rose A."/>
            <person name="Stahlberg E."/>
            <person name="Terauchi A.M."/>
            <person name="Yang P."/>
            <person name="Ball S."/>
            <person name="Bowler C."/>
            <person name="Dieckmann C.L."/>
            <person name="Gladyshev V.N."/>
            <person name="Green P."/>
            <person name="Jorgensen R."/>
            <person name="Mayfield S."/>
            <person name="Mueller-Roeber B."/>
            <person name="Rajamani S."/>
            <person name="Sayre R.T."/>
            <person name="Brokstein P."/>
            <person name="Dubchak I."/>
            <person name="Goodstein D."/>
            <person name="Hornick L."/>
            <person name="Huang Y.W."/>
            <person name="Jhaveri J."/>
            <person name="Luo Y."/>
            <person name="Martinez D."/>
            <person name="Ngau W.C."/>
            <person name="Otillar B."/>
            <person name="Poliakov A."/>
            <person name="Porter A."/>
            <person name="Szajkowski L."/>
            <person name="Werner G."/>
            <person name="Zhou K."/>
            <person name="Grigoriev I.V."/>
            <person name="Rokhsar D.S."/>
            <person name="Grossman A.R."/>
        </authorList>
    </citation>
    <scope>NUCLEOTIDE SEQUENCE [LARGE SCALE GENOMIC DNA]</scope>
    <source>
        <strain evidence="7">CC-503</strain>
    </source>
</reference>
<dbReference type="InterPro" id="IPR000504">
    <property type="entry name" value="RRM_dom"/>
</dbReference>
<dbReference type="GO" id="GO:0003723">
    <property type="term" value="F:RNA binding"/>
    <property type="evidence" value="ECO:0007669"/>
    <property type="project" value="UniProtKB-UniRule"/>
</dbReference>
<dbReference type="AlphaFoldDB" id="A0A2K3CYH8"/>
<feature type="domain" description="RRM" evidence="5">
    <location>
        <begin position="26"/>
        <end position="101"/>
    </location>
</feature>
<dbReference type="InterPro" id="IPR035979">
    <property type="entry name" value="RBD_domain_sf"/>
</dbReference>
<gene>
    <name evidence="6" type="ORF">CHLRE_14g628100v5</name>
</gene>
<feature type="compositionally biased region" description="Low complexity" evidence="4">
    <location>
        <begin position="427"/>
        <end position="457"/>
    </location>
</feature>
<accession>A0A2K3CYH8</accession>
<keyword evidence="1" id="KW-0677">Repeat</keyword>
<dbReference type="InterPro" id="IPR050666">
    <property type="entry name" value="ESRP"/>
</dbReference>
<dbReference type="OrthoDB" id="431068at2759"/>
<dbReference type="EMBL" id="CM008975">
    <property type="protein sequence ID" value="PNW73332.1"/>
    <property type="molecule type" value="Genomic_DNA"/>
</dbReference>
<feature type="compositionally biased region" description="Gly residues" evidence="4">
    <location>
        <begin position="332"/>
        <end position="376"/>
    </location>
</feature>
<proteinExistence type="predicted"/>
<evidence type="ECO:0000313" key="7">
    <source>
        <dbReference type="Proteomes" id="UP000006906"/>
    </source>
</evidence>
<dbReference type="Pfam" id="PF00076">
    <property type="entry name" value="RRM_1"/>
    <property type="match status" value="1"/>
</dbReference>
<dbReference type="PROSITE" id="PS50102">
    <property type="entry name" value="RRM"/>
    <property type="match status" value="1"/>
</dbReference>